<keyword evidence="1" id="KW-0472">Membrane</keyword>
<dbReference type="RefSeq" id="XP_018389056.1">
    <property type="nucleotide sequence ID" value="XM_018524382.1"/>
</dbReference>
<evidence type="ECO:0000313" key="3">
    <source>
        <dbReference type="Proteomes" id="UP000077248"/>
    </source>
</evidence>
<feature type="transmembrane region" description="Helical" evidence="1">
    <location>
        <begin position="168"/>
        <end position="189"/>
    </location>
</feature>
<keyword evidence="1" id="KW-0812">Transmembrane</keyword>
<accession>A0A177DV40</accession>
<evidence type="ECO:0000256" key="1">
    <source>
        <dbReference type="SAM" id="Phobius"/>
    </source>
</evidence>
<keyword evidence="3" id="KW-1185">Reference proteome</keyword>
<dbReference type="Proteomes" id="UP000077248">
    <property type="component" value="Unassembled WGS sequence"/>
</dbReference>
<gene>
    <name evidence="2" type="ORF">CC77DRAFT_1017299</name>
</gene>
<keyword evidence="1" id="KW-1133">Transmembrane helix</keyword>
<organism evidence="2 3">
    <name type="scientific">Alternaria alternata</name>
    <name type="common">Alternaria rot fungus</name>
    <name type="synonym">Torula alternata</name>
    <dbReference type="NCBI Taxonomy" id="5599"/>
    <lineage>
        <taxon>Eukaryota</taxon>
        <taxon>Fungi</taxon>
        <taxon>Dikarya</taxon>
        <taxon>Ascomycota</taxon>
        <taxon>Pezizomycotina</taxon>
        <taxon>Dothideomycetes</taxon>
        <taxon>Pleosporomycetidae</taxon>
        <taxon>Pleosporales</taxon>
        <taxon>Pleosporineae</taxon>
        <taxon>Pleosporaceae</taxon>
        <taxon>Alternaria</taxon>
        <taxon>Alternaria sect. Alternaria</taxon>
        <taxon>Alternaria alternata complex</taxon>
    </lineage>
</organism>
<dbReference type="EMBL" id="KV441472">
    <property type="protein sequence ID" value="OAG23635.1"/>
    <property type="molecule type" value="Genomic_DNA"/>
</dbReference>
<sequence length="191" mass="21536">MRDEVYQKRTRLYRCPEQASLDESPYGGSLRLCRELMRRIHHLSSRVVLAFSLGGGGGCMFLVDGVYDGDYLSHHAQHGYGSMIDTAKESVQCSEDTTGDVVKTNAWAYVMHSASHVFLFTSFIVMDQRHSKIPWFKQFSFGVRTIACESAFETRNNYSISPSISSPLVTALFFAIVLTLRLFALRVILCT</sequence>
<name>A0A177DV40_ALTAL</name>
<dbReference type="GeneID" id="29109976"/>
<proteinExistence type="predicted"/>
<dbReference type="AlphaFoldDB" id="A0A177DV40"/>
<dbReference type="KEGG" id="aalt:CC77DRAFT_1017299"/>
<reference evidence="2 3" key="1">
    <citation type="submission" date="2016-05" db="EMBL/GenBank/DDBJ databases">
        <title>Comparative analysis of secretome profiles of manganese(II)-oxidizing ascomycete fungi.</title>
        <authorList>
            <consortium name="DOE Joint Genome Institute"/>
            <person name="Zeiner C.A."/>
            <person name="Purvine S.O."/>
            <person name="Zink E.M."/>
            <person name="Wu S."/>
            <person name="Pasa-Tolic L."/>
            <person name="Chaput D.L."/>
            <person name="Haridas S."/>
            <person name="Grigoriev I.V."/>
            <person name="Santelli C.M."/>
            <person name="Hansel C.M."/>
        </authorList>
    </citation>
    <scope>NUCLEOTIDE SEQUENCE [LARGE SCALE GENOMIC DNA]</scope>
    <source>
        <strain evidence="2 3">SRC1lrK2f</strain>
    </source>
</reference>
<evidence type="ECO:0000313" key="2">
    <source>
        <dbReference type="EMBL" id="OAG23635.1"/>
    </source>
</evidence>
<protein>
    <submittedName>
        <fullName evidence="2">Uncharacterized protein</fullName>
    </submittedName>
</protein>
<dbReference type="VEuPathDB" id="FungiDB:CC77DRAFT_1017299"/>
<feature type="transmembrane region" description="Helical" evidence="1">
    <location>
        <begin position="43"/>
        <end position="63"/>
    </location>
</feature>